<dbReference type="InterPro" id="IPR007175">
    <property type="entry name" value="Rpr2/Snm1/Rpp21"/>
</dbReference>
<proteinExistence type="inferred from homology"/>
<evidence type="ECO:0000256" key="1">
    <source>
        <dbReference type="ARBA" id="ARBA00022694"/>
    </source>
</evidence>
<feature type="region of interest" description="Disordered" evidence="5">
    <location>
        <begin position="36"/>
        <end position="86"/>
    </location>
</feature>
<reference evidence="6" key="1">
    <citation type="journal article" date="2020" name="Stud. Mycol.">
        <title>101 Dothideomycetes genomes: a test case for predicting lifestyles and emergence of pathogens.</title>
        <authorList>
            <person name="Haridas S."/>
            <person name="Albert R."/>
            <person name="Binder M."/>
            <person name="Bloem J."/>
            <person name="Labutti K."/>
            <person name="Salamov A."/>
            <person name="Andreopoulos B."/>
            <person name="Baker S."/>
            <person name="Barry K."/>
            <person name="Bills G."/>
            <person name="Bluhm B."/>
            <person name="Cannon C."/>
            <person name="Castanera R."/>
            <person name="Culley D."/>
            <person name="Daum C."/>
            <person name="Ezra D."/>
            <person name="Gonzalez J."/>
            <person name="Henrissat B."/>
            <person name="Kuo A."/>
            <person name="Liang C."/>
            <person name="Lipzen A."/>
            <person name="Lutzoni F."/>
            <person name="Magnuson J."/>
            <person name="Mondo S."/>
            <person name="Nolan M."/>
            <person name="Ohm R."/>
            <person name="Pangilinan J."/>
            <person name="Park H.-J."/>
            <person name="Ramirez L."/>
            <person name="Alfaro M."/>
            <person name="Sun H."/>
            <person name="Tritt A."/>
            <person name="Yoshinaga Y."/>
            <person name="Zwiers L.-H."/>
            <person name="Turgeon B."/>
            <person name="Goodwin S."/>
            <person name="Spatafora J."/>
            <person name="Crous P."/>
            <person name="Grigoriev I."/>
        </authorList>
    </citation>
    <scope>NUCLEOTIDE SEQUENCE</scope>
    <source>
        <strain evidence="6">CBS 269.34</strain>
    </source>
</reference>
<dbReference type="PANTHER" id="PTHR14742">
    <property type="entry name" value="RIBONUCLEASE P SUBUNIT P21"/>
    <property type="match status" value="1"/>
</dbReference>
<evidence type="ECO:0000256" key="4">
    <source>
        <dbReference type="ARBA" id="ARBA00038402"/>
    </source>
</evidence>
<evidence type="ECO:0000256" key="2">
    <source>
        <dbReference type="ARBA" id="ARBA00022723"/>
    </source>
</evidence>
<feature type="compositionally biased region" description="Basic and acidic residues" evidence="5">
    <location>
        <begin position="173"/>
        <end position="186"/>
    </location>
</feature>
<feature type="compositionally biased region" description="Basic and acidic residues" evidence="5">
    <location>
        <begin position="65"/>
        <end position="78"/>
    </location>
</feature>
<dbReference type="GO" id="GO:0008033">
    <property type="term" value="P:tRNA processing"/>
    <property type="evidence" value="ECO:0007669"/>
    <property type="project" value="UniProtKB-KW"/>
</dbReference>
<feature type="compositionally biased region" description="Basic and acidic residues" evidence="5">
    <location>
        <begin position="39"/>
        <end position="52"/>
    </location>
</feature>
<dbReference type="PANTHER" id="PTHR14742:SF0">
    <property type="entry name" value="RIBONUCLEASE P PROTEIN SUBUNIT P21"/>
    <property type="match status" value="1"/>
</dbReference>
<dbReference type="OrthoDB" id="128536at2759"/>
<dbReference type="AlphaFoldDB" id="A0A6A6R473"/>
<comment type="similarity">
    <text evidence="4">Belongs to the eukaryotic/archaeal RNase P protein component 4 family.</text>
</comment>
<evidence type="ECO:0000313" key="7">
    <source>
        <dbReference type="Proteomes" id="UP000799750"/>
    </source>
</evidence>
<accession>A0A6A6R473</accession>
<name>A0A6A6R473_9PEZI</name>
<organism evidence="6 7">
    <name type="scientific">Lophium mytilinum</name>
    <dbReference type="NCBI Taxonomy" id="390894"/>
    <lineage>
        <taxon>Eukaryota</taxon>
        <taxon>Fungi</taxon>
        <taxon>Dikarya</taxon>
        <taxon>Ascomycota</taxon>
        <taxon>Pezizomycotina</taxon>
        <taxon>Dothideomycetes</taxon>
        <taxon>Pleosporomycetidae</taxon>
        <taxon>Mytilinidiales</taxon>
        <taxon>Mytilinidiaceae</taxon>
        <taxon>Lophium</taxon>
    </lineage>
</organism>
<evidence type="ECO:0000256" key="5">
    <source>
        <dbReference type="SAM" id="MobiDB-lite"/>
    </source>
</evidence>
<keyword evidence="7" id="KW-1185">Reference proteome</keyword>
<keyword evidence="2" id="KW-0479">Metal-binding</keyword>
<dbReference type="EMBL" id="MU004184">
    <property type="protein sequence ID" value="KAF2499548.1"/>
    <property type="molecule type" value="Genomic_DNA"/>
</dbReference>
<dbReference type="GO" id="GO:0046872">
    <property type="term" value="F:metal ion binding"/>
    <property type="evidence" value="ECO:0007669"/>
    <property type="project" value="UniProtKB-KW"/>
</dbReference>
<dbReference type="Proteomes" id="UP000799750">
    <property type="component" value="Unassembled WGS sequence"/>
</dbReference>
<evidence type="ECO:0000256" key="3">
    <source>
        <dbReference type="ARBA" id="ARBA00022833"/>
    </source>
</evidence>
<evidence type="ECO:0000313" key="6">
    <source>
        <dbReference type="EMBL" id="KAF2499548.1"/>
    </source>
</evidence>
<keyword evidence="1" id="KW-0819">tRNA processing</keyword>
<sequence>MAKTKEPKGRKNIPNKHLHARVSYLYQAASYLSLQTPDSQHKEIKERSRPQEGDALNTTASSTKLSEESETGHEEHTQHTTKKSPQSGLALFLGSQLRSVSQKGQVRLSRDLKRSICKSCNAFLVPGRNSTTSMENTSRNGKKPWADVLVIECQTCGSKKRFPVGSKCQARKSERVSIKSSTRDADEPMIVDGS</sequence>
<keyword evidence="3" id="KW-0862">Zinc</keyword>
<dbReference type="Pfam" id="PF04032">
    <property type="entry name" value="Rpr2"/>
    <property type="match status" value="1"/>
</dbReference>
<dbReference type="Gene3D" id="6.20.50.20">
    <property type="match status" value="1"/>
</dbReference>
<feature type="region of interest" description="Disordered" evidence="5">
    <location>
        <begin position="173"/>
        <end position="194"/>
    </location>
</feature>
<dbReference type="GO" id="GO:0005655">
    <property type="term" value="C:nucleolar ribonuclease P complex"/>
    <property type="evidence" value="ECO:0007669"/>
    <property type="project" value="TreeGrafter"/>
</dbReference>
<gene>
    <name evidence="6" type="ORF">BU16DRAFT_275507</name>
</gene>
<protein>
    <submittedName>
        <fullName evidence="6">Rpr2-domain-containing protein</fullName>
    </submittedName>
</protein>